<dbReference type="Gene3D" id="3.40.50.880">
    <property type="match status" value="1"/>
</dbReference>
<evidence type="ECO:0000256" key="4">
    <source>
        <dbReference type="HAMAP-Rule" id="MF_00295"/>
    </source>
</evidence>
<dbReference type="EMBL" id="BLZR01000001">
    <property type="protein sequence ID" value="GFP74794.1"/>
    <property type="molecule type" value="Genomic_DNA"/>
</dbReference>
<dbReference type="InterPro" id="IPR029062">
    <property type="entry name" value="Class_I_gatase-like"/>
</dbReference>
<comment type="caution">
    <text evidence="4">Lacks conserved residue(s) required for the propagation of feature annotation.</text>
</comment>
<dbReference type="GO" id="GO:0008899">
    <property type="term" value="F:homoserine O-succinyltransferase activity"/>
    <property type="evidence" value="ECO:0007669"/>
    <property type="project" value="UniProtKB-UniRule"/>
</dbReference>
<evidence type="ECO:0000313" key="6">
    <source>
        <dbReference type="EMBL" id="GFP74794.1"/>
    </source>
</evidence>
<comment type="pathway">
    <text evidence="4">Amino-acid biosynthesis; L-methionine biosynthesis via de novo pathway; O-acetyl-L-homoserine from L-homoserine: step 1/1.</text>
</comment>
<feature type="site" description="Important for acyl-CoA specificity" evidence="4">
    <location>
        <position position="105"/>
    </location>
</feature>
<dbReference type="AlphaFoldDB" id="A0A6V8SC19"/>
<dbReference type="UniPathway" id="UPA00051">
    <property type="reaction ID" value="UER00074"/>
</dbReference>
<evidence type="ECO:0000256" key="3">
    <source>
        <dbReference type="ARBA" id="ARBA00023315"/>
    </source>
</evidence>
<keyword evidence="4" id="KW-0963">Cytoplasm</keyword>
<comment type="catalytic activity">
    <reaction evidence="4">
        <text>L-homoserine + acetyl-CoA = O-acetyl-L-homoserine + CoA</text>
        <dbReference type="Rhea" id="RHEA:13701"/>
        <dbReference type="ChEBI" id="CHEBI:57287"/>
        <dbReference type="ChEBI" id="CHEBI:57288"/>
        <dbReference type="ChEBI" id="CHEBI:57476"/>
        <dbReference type="ChEBI" id="CHEBI:57716"/>
        <dbReference type="EC" id="2.3.1.31"/>
    </reaction>
</comment>
<dbReference type="GO" id="GO:0005737">
    <property type="term" value="C:cytoplasm"/>
    <property type="evidence" value="ECO:0007669"/>
    <property type="project" value="UniProtKB-SubCell"/>
</dbReference>
<dbReference type="SUPFAM" id="SSF52317">
    <property type="entry name" value="Class I glutamine amidotransferase-like"/>
    <property type="match status" value="1"/>
</dbReference>
<feature type="binding site" evidence="4">
    <location>
        <position position="185"/>
    </location>
    <ligand>
        <name>substrate</name>
    </ligand>
</feature>
<dbReference type="GO" id="GO:0004414">
    <property type="term" value="F:homoserine O-acetyltransferase activity"/>
    <property type="evidence" value="ECO:0007669"/>
    <property type="project" value="UniProtKB-EC"/>
</dbReference>
<evidence type="ECO:0000256" key="2">
    <source>
        <dbReference type="ARBA" id="ARBA00022679"/>
    </source>
</evidence>
<dbReference type="GO" id="GO:0009086">
    <property type="term" value="P:methionine biosynthetic process"/>
    <property type="evidence" value="ECO:0007669"/>
    <property type="project" value="UniProtKB-UniRule"/>
</dbReference>
<feature type="binding site" evidence="4">
    <location>
        <position position="240"/>
    </location>
    <ligand>
        <name>substrate</name>
    </ligand>
</feature>
<comment type="subcellular location">
    <subcellularLocation>
        <location evidence="4">Cytoplasm</location>
    </subcellularLocation>
</comment>
<dbReference type="RefSeq" id="WP_183276335.1">
    <property type="nucleotide sequence ID" value="NZ_BLZR01000001.1"/>
</dbReference>
<evidence type="ECO:0000313" key="7">
    <source>
        <dbReference type="Proteomes" id="UP000580568"/>
    </source>
</evidence>
<comment type="caution">
    <text evidence="6">The sequence shown here is derived from an EMBL/GenBank/DDBJ whole genome shotgun (WGS) entry which is preliminary data.</text>
</comment>
<dbReference type="InterPro" id="IPR033752">
    <property type="entry name" value="MetA_family"/>
</dbReference>
<feature type="active site" description="Proton acceptor" evidence="4">
    <location>
        <position position="226"/>
    </location>
</feature>
<comment type="similarity">
    <text evidence="4">Belongs to the MetA family.</text>
</comment>
<dbReference type="Pfam" id="PF04204">
    <property type="entry name" value="HTS"/>
    <property type="match status" value="1"/>
</dbReference>
<keyword evidence="3 4" id="KW-0012">Acyltransferase</keyword>
<feature type="binding site" evidence="4">
    <location>
        <position position="157"/>
    </location>
    <ligand>
        <name>substrate</name>
    </ligand>
</feature>
<proteinExistence type="inferred from homology"/>
<organism evidence="6 7">
    <name type="scientific">Clostridium fungisolvens</name>
    <dbReference type="NCBI Taxonomy" id="1604897"/>
    <lineage>
        <taxon>Bacteria</taxon>
        <taxon>Bacillati</taxon>
        <taxon>Bacillota</taxon>
        <taxon>Clostridia</taxon>
        <taxon>Eubacteriales</taxon>
        <taxon>Clostridiaceae</taxon>
        <taxon>Clostridium</taxon>
    </lineage>
</organism>
<dbReference type="PANTHER" id="PTHR20919:SF0">
    <property type="entry name" value="HOMOSERINE O-SUCCINYLTRANSFERASE"/>
    <property type="match status" value="1"/>
</dbReference>
<keyword evidence="1 4" id="KW-0028">Amino-acid biosynthesis</keyword>
<dbReference type="HAMAP" id="MF_00295">
    <property type="entry name" value="MetA_acyltransf"/>
    <property type="match status" value="1"/>
</dbReference>
<evidence type="ECO:0000256" key="1">
    <source>
        <dbReference type="ARBA" id="ARBA00022605"/>
    </source>
</evidence>
<name>A0A6V8SC19_9CLOT</name>
<feature type="active site" description="Acyl-thioester intermediate" evidence="4 5">
    <location>
        <position position="136"/>
    </location>
</feature>
<keyword evidence="4" id="KW-0486">Methionine biosynthesis</keyword>
<reference evidence="6 7" key="1">
    <citation type="submission" date="2020-07" db="EMBL/GenBank/DDBJ databases">
        <title>A new beta-1,3-glucan-decomposing anaerobic bacterium isolated from anoxic soil subjected to biological soil disinfestation.</title>
        <authorList>
            <person name="Ueki A."/>
            <person name="Tonouchi A."/>
        </authorList>
    </citation>
    <scope>NUCLEOTIDE SEQUENCE [LARGE SCALE GENOMIC DNA]</scope>
    <source>
        <strain evidence="6 7">TW1</strain>
    </source>
</reference>
<dbReference type="Proteomes" id="UP000580568">
    <property type="component" value="Unassembled WGS sequence"/>
</dbReference>
<accession>A0A6V8SC19</accession>
<dbReference type="EC" id="2.3.1.31" evidence="4"/>
<keyword evidence="7" id="KW-1185">Reference proteome</keyword>
<keyword evidence="2 4" id="KW-0808">Transferase</keyword>
<comment type="function">
    <text evidence="4">Transfers an acetyl group from acetyl-CoA to L-homoserine, forming acetyl-L-homoserine.</text>
</comment>
<gene>
    <name evidence="4" type="primary">metAA</name>
    <name evidence="6" type="ORF">bsdtw1_00854</name>
</gene>
<dbReference type="PIRSF" id="PIRSF000450">
    <property type="entry name" value="H_ser_succinyltr"/>
    <property type="match status" value="1"/>
</dbReference>
<dbReference type="PANTHER" id="PTHR20919">
    <property type="entry name" value="HOMOSERINE O-SUCCINYLTRANSFERASE"/>
    <property type="match status" value="1"/>
</dbReference>
<protein>
    <recommendedName>
        <fullName evidence="4">Homoserine O-acetyltransferase</fullName>
        <shortName evidence="4">HAT</shortName>
        <ecNumber evidence="4">2.3.1.31</ecNumber>
    </recommendedName>
    <alternativeName>
        <fullName evidence="4">Homoserine transacetylase</fullName>
        <shortName evidence="4">HTA</shortName>
    </alternativeName>
</protein>
<feature type="active site" evidence="4">
    <location>
        <position position="228"/>
    </location>
</feature>
<dbReference type="CDD" id="cd03131">
    <property type="entry name" value="GATase1_HTS"/>
    <property type="match status" value="1"/>
</dbReference>
<sequence length="287" mass="33293">MTIYCKAKLVGADLIKYNKNIVIDRVEKNLPKIGILNLMPNKYETERQLLELLSRTSLSMEVKFIRLVTHECKSVPKEYLIENYEAFNDIKNELDCLIITGAPVEKLDFEEVSYIDELNEILNFAKESNKKSIFICWGAQAALNHYHGIRKELCDEKIFGIFDHNKLESHWVLEGVSNNLFAPHSRHTKLVSEDVEACKALKVIAKSDEAGEYVIVDDNSLYILGHCEYHKETLKNEYFRDLNKGLPINIPKNYFVENDPCNDIIESWKEDGIRLYDNWLKNFIVGL</sequence>
<evidence type="ECO:0000256" key="5">
    <source>
        <dbReference type="PIRSR" id="PIRSR000450-1"/>
    </source>
</evidence>
<feature type="site" description="Important for substrate specificity" evidence="4">
    <location>
        <position position="185"/>
    </location>
</feature>